<proteinExistence type="predicted"/>
<gene>
    <name evidence="9" type="primary">Rtn2</name>
    <name evidence="9" type="ORF">GTO93_0009320</name>
</gene>
<evidence type="ECO:0000313" key="10">
    <source>
        <dbReference type="Proteomes" id="UP001166093"/>
    </source>
</evidence>
<evidence type="ECO:0000256" key="5">
    <source>
        <dbReference type="ARBA" id="ARBA00023136"/>
    </source>
</evidence>
<name>A0ABS2YMX3_POLSP</name>
<comment type="caution">
    <text evidence="9">The sequence shown here is derived from an EMBL/GenBank/DDBJ whole genome shotgun (WGS) entry which is preliminary data.</text>
</comment>
<dbReference type="InterPro" id="IPR046964">
    <property type="entry name" value="RTN1-4"/>
</dbReference>
<keyword evidence="10" id="KW-1185">Reference proteome</keyword>
<dbReference type="Pfam" id="PF02453">
    <property type="entry name" value="Reticulon"/>
    <property type="match status" value="1"/>
</dbReference>
<dbReference type="EMBL" id="JAAWVQ010170652">
    <property type="protein sequence ID" value="MBN3287942.1"/>
    <property type="molecule type" value="Genomic_DNA"/>
</dbReference>
<feature type="compositionally biased region" description="Low complexity" evidence="7">
    <location>
        <begin position="22"/>
        <end position="36"/>
    </location>
</feature>
<evidence type="ECO:0000313" key="9">
    <source>
        <dbReference type="EMBL" id="MBN3287942.1"/>
    </source>
</evidence>
<feature type="transmembrane region" description="Helical" evidence="6">
    <location>
        <begin position="329"/>
        <end position="357"/>
    </location>
</feature>
<evidence type="ECO:0000256" key="7">
    <source>
        <dbReference type="SAM" id="MobiDB-lite"/>
    </source>
</evidence>
<organism evidence="9 10">
    <name type="scientific">Polyodon spathula</name>
    <name type="common">North American paddlefish</name>
    <name type="synonym">Squalus spathula</name>
    <dbReference type="NCBI Taxonomy" id="7913"/>
    <lineage>
        <taxon>Eukaryota</taxon>
        <taxon>Metazoa</taxon>
        <taxon>Chordata</taxon>
        <taxon>Craniata</taxon>
        <taxon>Vertebrata</taxon>
        <taxon>Euteleostomi</taxon>
        <taxon>Actinopterygii</taxon>
        <taxon>Chondrostei</taxon>
        <taxon>Acipenseriformes</taxon>
        <taxon>Polyodontidae</taxon>
        <taxon>Polyodon</taxon>
    </lineage>
</organism>
<sequence>MGPDGAGWSMGQVLGFAHCKESGSISTTPDSTPSSIEGGDEEPDFPELQTARHWSKDEEKEEEEGVGGGCPLVWGTPRQNSCELTFSYITFAEEEAGQSQQDSVGARRRRSRTSGLSRTDTAETLLLDTTRSSPLGEDAFAQWDPAFSLVEDSKTQEQGLSKDLQGAPERSLEYHLQPGISEPLEGQRDRIPDGQISETEDVTPGSSIIPESLQSSADPYATLDTTTLVFTTLPGAGHQDITSHPIGLDSQEEQISEQWNTALTQSESPRGGMLLSVRVEEQLSQSCKEYGTTHPAQEKVNSRRDWQAKMASKVVSELIYWKDSKRTGAVFTGLVVALLSLSQFSIISVISNLAFLLMCVTLGMRLYTKVLQVLNKSDGASPFQKFLDMDISLSQKQAQSYVDRIISMGNSAAIELRRLALIEDFIDSLKFAVLMYMLTYIGAVFNALTLLIIAVICAFSLPLLYRQHQVQIDKYVELVRAQLSDIRAKIQAKIPSAKPKEE</sequence>
<feature type="non-terminal residue" evidence="9">
    <location>
        <position position="502"/>
    </location>
</feature>
<reference evidence="9" key="1">
    <citation type="journal article" date="2021" name="Cell">
        <title>Tracing the genetic footprints of vertebrate landing in non-teleost ray-finned fishes.</title>
        <authorList>
            <person name="Bi X."/>
            <person name="Wang K."/>
            <person name="Yang L."/>
            <person name="Pan H."/>
            <person name="Jiang H."/>
            <person name="Wei Q."/>
            <person name="Fang M."/>
            <person name="Yu H."/>
            <person name="Zhu C."/>
            <person name="Cai Y."/>
            <person name="He Y."/>
            <person name="Gan X."/>
            <person name="Zeng H."/>
            <person name="Yu D."/>
            <person name="Zhu Y."/>
            <person name="Jiang H."/>
            <person name="Qiu Q."/>
            <person name="Yang H."/>
            <person name="Zhang Y.E."/>
            <person name="Wang W."/>
            <person name="Zhu M."/>
            <person name="He S."/>
            <person name="Zhang G."/>
        </authorList>
    </citation>
    <scope>NUCLEOTIDE SEQUENCE</scope>
    <source>
        <strain evidence="9">Pddl_001</strain>
    </source>
</reference>
<evidence type="ECO:0000259" key="8">
    <source>
        <dbReference type="PROSITE" id="PS50845"/>
    </source>
</evidence>
<feature type="non-terminal residue" evidence="9">
    <location>
        <position position="1"/>
    </location>
</feature>
<accession>A0ABS2YMX3</accession>
<feature type="region of interest" description="Disordered" evidence="7">
    <location>
        <begin position="20"/>
        <end position="72"/>
    </location>
</feature>
<evidence type="ECO:0000256" key="6">
    <source>
        <dbReference type="RuleBase" id="RU210713"/>
    </source>
</evidence>
<feature type="transmembrane region" description="Helical" evidence="6">
    <location>
        <begin position="437"/>
        <end position="465"/>
    </location>
</feature>
<dbReference type="PANTHER" id="PTHR45799:SF7">
    <property type="entry name" value="RETICULON"/>
    <property type="match status" value="1"/>
</dbReference>
<evidence type="ECO:0000256" key="3">
    <source>
        <dbReference type="ARBA" id="ARBA00022824"/>
    </source>
</evidence>
<dbReference type="InterPro" id="IPR003388">
    <property type="entry name" value="Reticulon"/>
</dbReference>
<feature type="region of interest" description="Disordered" evidence="7">
    <location>
        <begin position="95"/>
        <end position="120"/>
    </location>
</feature>
<dbReference type="PANTHER" id="PTHR45799">
    <property type="entry name" value="RETICULON-LIKE PROTEIN"/>
    <property type="match status" value="1"/>
</dbReference>
<comment type="subcellular location">
    <subcellularLocation>
        <location evidence="1 6">Endoplasmic reticulum membrane</location>
        <topology evidence="1 6">Multi-pass membrane protein</topology>
    </subcellularLocation>
</comment>
<evidence type="ECO:0000256" key="1">
    <source>
        <dbReference type="ARBA" id="ARBA00004477"/>
    </source>
</evidence>
<dbReference type="Proteomes" id="UP001166093">
    <property type="component" value="Unassembled WGS sequence"/>
</dbReference>
<evidence type="ECO:0000256" key="4">
    <source>
        <dbReference type="ARBA" id="ARBA00022989"/>
    </source>
</evidence>
<keyword evidence="5 6" id="KW-0472">Membrane</keyword>
<protein>
    <recommendedName>
        <fullName evidence="6">Reticulon</fullName>
    </recommendedName>
</protein>
<keyword evidence="3 6" id="KW-0256">Endoplasmic reticulum</keyword>
<dbReference type="PROSITE" id="PS50845">
    <property type="entry name" value="RETICULON"/>
    <property type="match status" value="1"/>
</dbReference>
<keyword evidence="2 6" id="KW-0812">Transmembrane</keyword>
<dbReference type="Gene3D" id="1.20.5.2480">
    <property type="match status" value="1"/>
</dbReference>
<feature type="domain" description="Reticulon" evidence="8">
    <location>
        <begin position="315"/>
        <end position="502"/>
    </location>
</feature>
<keyword evidence="4 6" id="KW-1133">Transmembrane helix</keyword>
<evidence type="ECO:0000256" key="2">
    <source>
        <dbReference type="ARBA" id="ARBA00022692"/>
    </source>
</evidence>